<feature type="signal peptide" evidence="1">
    <location>
        <begin position="1"/>
        <end position="20"/>
    </location>
</feature>
<name>A0ABP6QHZ1_9ACTN</name>
<evidence type="ECO:0000313" key="4">
    <source>
        <dbReference type="Proteomes" id="UP001501237"/>
    </source>
</evidence>
<dbReference type="InterPro" id="IPR015168">
    <property type="entry name" value="SsuA/THI5"/>
</dbReference>
<dbReference type="RefSeq" id="WP_344832822.1">
    <property type="nucleotide sequence ID" value="NZ_BAAAUV010000014.1"/>
</dbReference>
<sequence>MPSIKHGLIALTLLATAALSACGGSDTKKTADGSTELRYQGNVGTVHPAELAENLGYLPGLKLKWVGNTISGPQDIQAAATGQTDFGGAFNGAVIKLVAAKSPIEAVVSYYGSDKDTYLGFYVLDKSPIKSAKDLIGKKIGVNTLGAHAEAVIKEYLKRGGLTPDEIKKVELIVVPPVNTEQSLRQNQIDVAQLGGILRDKAEERGGVRPLFKDIDLLGEFNAGTIVLRKDFISKHPAEAKTFTTGIGKALDWARTTPRDQVIAKFKDIITKRGRNEDLATIAFFKGYGVSSPGGAIADKELQTWIDWLTREGEIKSGLKPSDIYTNEFNAGAVAK</sequence>
<dbReference type="Pfam" id="PF09084">
    <property type="entry name" value="NMT1"/>
    <property type="match status" value="1"/>
</dbReference>
<keyword evidence="1" id="KW-0732">Signal</keyword>
<organism evidence="3 4">
    <name type="scientific">Actinocorallia longicatena</name>
    <dbReference type="NCBI Taxonomy" id="111803"/>
    <lineage>
        <taxon>Bacteria</taxon>
        <taxon>Bacillati</taxon>
        <taxon>Actinomycetota</taxon>
        <taxon>Actinomycetes</taxon>
        <taxon>Streptosporangiales</taxon>
        <taxon>Thermomonosporaceae</taxon>
        <taxon>Actinocorallia</taxon>
    </lineage>
</organism>
<feature type="chain" id="PRO_5045511210" evidence="1">
    <location>
        <begin position="21"/>
        <end position="336"/>
    </location>
</feature>
<evidence type="ECO:0000313" key="3">
    <source>
        <dbReference type="EMBL" id="GAA3224110.1"/>
    </source>
</evidence>
<keyword evidence="4" id="KW-1185">Reference proteome</keyword>
<evidence type="ECO:0000256" key="1">
    <source>
        <dbReference type="SAM" id="SignalP"/>
    </source>
</evidence>
<dbReference type="EMBL" id="BAAAUV010000014">
    <property type="protein sequence ID" value="GAA3224110.1"/>
    <property type="molecule type" value="Genomic_DNA"/>
</dbReference>
<evidence type="ECO:0000259" key="2">
    <source>
        <dbReference type="Pfam" id="PF09084"/>
    </source>
</evidence>
<reference evidence="4" key="1">
    <citation type="journal article" date="2019" name="Int. J. Syst. Evol. Microbiol.">
        <title>The Global Catalogue of Microorganisms (GCM) 10K type strain sequencing project: providing services to taxonomists for standard genome sequencing and annotation.</title>
        <authorList>
            <consortium name="The Broad Institute Genomics Platform"/>
            <consortium name="The Broad Institute Genome Sequencing Center for Infectious Disease"/>
            <person name="Wu L."/>
            <person name="Ma J."/>
        </authorList>
    </citation>
    <scope>NUCLEOTIDE SEQUENCE [LARGE SCALE GENOMIC DNA]</scope>
    <source>
        <strain evidence="4">JCM 9377</strain>
    </source>
</reference>
<gene>
    <name evidence="3" type="ORF">GCM10010468_50940</name>
</gene>
<dbReference type="Gene3D" id="3.40.190.10">
    <property type="entry name" value="Periplasmic binding protein-like II"/>
    <property type="match status" value="2"/>
</dbReference>
<dbReference type="SUPFAM" id="SSF53850">
    <property type="entry name" value="Periplasmic binding protein-like II"/>
    <property type="match status" value="1"/>
</dbReference>
<dbReference type="PANTHER" id="PTHR30024">
    <property type="entry name" value="ALIPHATIC SULFONATES-BINDING PROTEIN-RELATED"/>
    <property type="match status" value="1"/>
</dbReference>
<dbReference type="PROSITE" id="PS51257">
    <property type="entry name" value="PROKAR_LIPOPROTEIN"/>
    <property type="match status" value="1"/>
</dbReference>
<dbReference type="Proteomes" id="UP001501237">
    <property type="component" value="Unassembled WGS sequence"/>
</dbReference>
<feature type="domain" description="SsuA/THI5-like" evidence="2">
    <location>
        <begin position="73"/>
        <end position="259"/>
    </location>
</feature>
<accession>A0ABP6QHZ1</accession>
<comment type="caution">
    <text evidence="3">The sequence shown here is derived from an EMBL/GenBank/DDBJ whole genome shotgun (WGS) entry which is preliminary data.</text>
</comment>
<proteinExistence type="predicted"/>
<protein>
    <submittedName>
        <fullName evidence="3">ABC transporter substrate-binding protein</fullName>
    </submittedName>
</protein>